<dbReference type="SUPFAM" id="SSF55729">
    <property type="entry name" value="Acyl-CoA N-acyltransferases (Nat)"/>
    <property type="match status" value="1"/>
</dbReference>
<feature type="domain" description="N-acetyltransferase" evidence="1">
    <location>
        <begin position="4"/>
        <end position="158"/>
    </location>
</feature>
<dbReference type="Proteomes" id="UP000266340">
    <property type="component" value="Unassembled WGS sequence"/>
</dbReference>
<proteinExistence type="predicted"/>
<dbReference type="GO" id="GO:0016747">
    <property type="term" value="F:acyltransferase activity, transferring groups other than amino-acyl groups"/>
    <property type="evidence" value="ECO:0007669"/>
    <property type="project" value="InterPro"/>
</dbReference>
<dbReference type="RefSeq" id="WP_119150700.1">
    <property type="nucleotide sequence ID" value="NZ_JBHSOV010000059.1"/>
</dbReference>
<evidence type="ECO:0000259" key="1">
    <source>
        <dbReference type="PROSITE" id="PS51186"/>
    </source>
</evidence>
<comment type="caution">
    <text evidence="2">The sequence shown here is derived from an EMBL/GenBank/DDBJ whole genome shotgun (WGS) entry which is preliminary data.</text>
</comment>
<accession>A0A398CIV8</accession>
<sequence length="166" mass="18674">MPSIVLLDMSDPDIAEELWSLQHAAYREEAKLIGVPDLPPLKDTVKDLQTSRETFYGMIDASDGELTGALSTSSGSNGRIVICRVMVRPDRFRQRIGSRLLEHVLFHGQSPRQAKQSVYEVTAEARNIPAIRLYERYGFYRSETYHPLPGVAMIRFVRASSSTTSD</sequence>
<dbReference type="AlphaFoldDB" id="A0A398CIV8"/>
<evidence type="ECO:0000313" key="3">
    <source>
        <dbReference type="Proteomes" id="UP000266340"/>
    </source>
</evidence>
<evidence type="ECO:0000313" key="2">
    <source>
        <dbReference type="EMBL" id="RIE02663.1"/>
    </source>
</evidence>
<gene>
    <name evidence="2" type="ORF">D3H35_18465</name>
</gene>
<dbReference type="PROSITE" id="PS51186">
    <property type="entry name" value="GNAT"/>
    <property type="match status" value="1"/>
</dbReference>
<keyword evidence="3" id="KW-1185">Reference proteome</keyword>
<protein>
    <submittedName>
        <fullName evidence="2">N-acetyltransferase</fullName>
    </submittedName>
</protein>
<dbReference type="EMBL" id="QXJM01000039">
    <property type="protein sequence ID" value="RIE02663.1"/>
    <property type="molecule type" value="Genomic_DNA"/>
</dbReference>
<dbReference type="Pfam" id="PF00583">
    <property type="entry name" value="Acetyltransf_1"/>
    <property type="match status" value="1"/>
</dbReference>
<keyword evidence="2" id="KW-0808">Transferase</keyword>
<reference evidence="2 3" key="1">
    <citation type="submission" date="2018-09" db="EMBL/GenBank/DDBJ databases">
        <title>Cohnella cavernae sp. nov., isolated from a karst cave.</title>
        <authorList>
            <person name="Zhu H."/>
        </authorList>
    </citation>
    <scope>NUCLEOTIDE SEQUENCE [LARGE SCALE GENOMIC DNA]</scope>
    <source>
        <strain evidence="2 3">K2E09-144</strain>
    </source>
</reference>
<dbReference type="Gene3D" id="3.40.630.30">
    <property type="match status" value="1"/>
</dbReference>
<dbReference type="CDD" id="cd04301">
    <property type="entry name" value="NAT_SF"/>
    <property type="match status" value="1"/>
</dbReference>
<dbReference type="InterPro" id="IPR000182">
    <property type="entry name" value="GNAT_dom"/>
</dbReference>
<organism evidence="2 3">
    <name type="scientific">Cohnella faecalis</name>
    <dbReference type="NCBI Taxonomy" id="2315694"/>
    <lineage>
        <taxon>Bacteria</taxon>
        <taxon>Bacillati</taxon>
        <taxon>Bacillota</taxon>
        <taxon>Bacilli</taxon>
        <taxon>Bacillales</taxon>
        <taxon>Paenibacillaceae</taxon>
        <taxon>Cohnella</taxon>
    </lineage>
</organism>
<dbReference type="InterPro" id="IPR016181">
    <property type="entry name" value="Acyl_CoA_acyltransferase"/>
</dbReference>
<name>A0A398CIV8_9BACL</name>
<dbReference type="OrthoDB" id="46888at2"/>